<dbReference type="PANTHER" id="PTHR31834">
    <property type="entry name" value="INITIATION-SPECIFIC ALPHA-1,6-MANNOSYLTRANSFERASE"/>
    <property type="match status" value="1"/>
</dbReference>
<keyword evidence="3" id="KW-1185">Reference proteome</keyword>
<dbReference type="InterPro" id="IPR039367">
    <property type="entry name" value="Och1-like"/>
</dbReference>
<dbReference type="EMBL" id="OZ022408">
    <property type="protein sequence ID" value="CAK9439217.1"/>
    <property type="molecule type" value="Genomic_DNA"/>
</dbReference>
<organism evidence="2 3">
    <name type="scientific">Lodderomyces beijingensis</name>
    <dbReference type="NCBI Taxonomy" id="1775926"/>
    <lineage>
        <taxon>Eukaryota</taxon>
        <taxon>Fungi</taxon>
        <taxon>Dikarya</taxon>
        <taxon>Ascomycota</taxon>
        <taxon>Saccharomycotina</taxon>
        <taxon>Pichiomycetes</taxon>
        <taxon>Debaryomycetaceae</taxon>
        <taxon>Candida/Lodderomyces clade</taxon>
        <taxon>Lodderomyces</taxon>
    </lineage>
</organism>
<evidence type="ECO:0000313" key="3">
    <source>
        <dbReference type="Proteomes" id="UP001497383"/>
    </source>
</evidence>
<dbReference type="Pfam" id="PF04488">
    <property type="entry name" value="Gly_transf_sug"/>
    <property type="match status" value="1"/>
</dbReference>
<evidence type="ECO:0000313" key="2">
    <source>
        <dbReference type="EMBL" id="CAK9439217.1"/>
    </source>
</evidence>
<gene>
    <name evidence="2" type="ORF">LODBEIA_P34410</name>
</gene>
<comment type="similarity">
    <text evidence="1">Belongs to the glycosyltransferase 32 family.</text>
</comment>
<evidence type="ECO:0008006" key="4">
    <source>
        <dbReference type="Google" id="ProtNLM"/>
    </source>
</evidence>
<reference evidence="2 3" key="1">
    <citation type="submission" date="2024-03" db="EMBL/GenBank/DDBJ databases">
        <authorList>
            <person name="Brejova B."/>
        </authorList>
    </citation>
    <scope>NUCLEOTIDE SEQUENCE [LARGE SCALE GENOMIC DNA]</scope>
    <source>
        <strain evidence="2 3">CBS 14171</strain>
    </source>
</reference>
<accession>A0ABP0ZPE8</accession>
<name>A0ABP0ZPE8_9ASCO</name>
<dbReference type="SUPFAM" id="SSF53448">
    <property type="entry name" value="Nucleotide-diphospho-sugar transferases"/>
    <property type="match status" value="1"/>
</dbReference>
<dbReference type="GeneID" id="92208637"/>
<dbReference type="PANTHER" id="PTHR31834:SF1">
    <property type="entry name" value="INITIATION-SPECIFIC ALPHA-1,6-MANNOSYLTRANSFERASE"/>
    <property type="match status" value="1"/>
</dbReference>
<dbReference type="InterPro" id="IPR007577">
    <property type="entry name" value="GlycoTrfase_DXD_sugar-bd_CS"/>
</dbReference>
<evidence type="ECO:0000256" key="1">
    <source>
        <dbReference type="ARBA" id="ARBA00009003"/>
    </source>
</evidence>
<dbReference type="InterPro" id="IPR029044">
    <property type="entry name" value="Nucleotide-diphossugar_trans"/>
</dbReference>
<sequence length="384" mass="44728">MAKKRSYKPVFTGLALCLTVLYFFTSYQRKQQYKRDYHLPKNQLLRELESNKDWKTQGLNFQPSLDTLTPTRWATSLESQLALAFPYDASAQFPRTIWQTWKVALDDPAFPKRYTNYQRTWDDHNPEYKHYVIPDEQCDYLVDELFRSTCPDVARAYQLLPKSIMKADFFRYLILFARGGVYSDIDTVNLKPVDTWVSNWEHYLGREQRAGIVVGIEADPDRPDWHEWYARRIQFCQWSIQSKRGHPLLLRLIAKITELTLERDKRGTLHKVMGKDSGGDIMEWTGPGIFTDAVFDYINSLLSSSPMMMMNEHEGVRGRKVKEEVVDWKLFTGMTKPIAIDDVLILPITAFSPDVNQMGAKDSNDEQALVKHVFSGSWKDDNKV</sequence>
<dbReference type="Proteomes" id="UP001497383">
    <property type="component" value="Chromosome 4"/>
</dbReference>
<proteinExistence type="inferred from homology"/>
<protein>
    <recommendedName>
        <fullName evidence="4">Initiation-specific alpha-1,6-mannosyltransferase</fullName>
    </recommendedName>
</protein>
<dbReference type="Gene3D" id="3.90.550.20">
    <property type="match status" value="1"/>
</dbReference>
<dbReference type="RefSeq" id="XP_066830379.1">
    <property type="nucleotide sequence ID" value="XM_066973552.1"/>
</dbReference>